<sequence length="273" mass="29337">MQRQPLPVDLHGHGVKQERHVVVDDLDDRVTAVPAVLLEARVVDANARLSRHEFLAQLPVRHRRAVEIGHAARDHVFGVCQTVVVPQERLEQVGNIGRANARQGHCIRHVLADLVFVLVRHEAAPEEGLPHATPRAHGWQSASAALHFVDAAVCSAARKRVVHSLLAAGISDASSGLHDVDAQCRLTGRDGQQAVDIRVGAGTVARVDGVLGKHGQAVLGGLGIELAERLLQVVVHRHRTLLARLVFDVGDHGALAVDQIDALDAVNGRQLGE</sequence>
<comment type="caution">
    <text evidence="1">The sequence shown here is derived from an EMBL/GenBank/DDBJ whole genome shotgun (WGS) entry which is preliminary data.</text>
</comment>
<evidence type="ECO:0000313" key="1">
    <source>
        <dbReference type="EMBL" id="OMP13979.1"/>
    </source>
</evidence>
<evidence type="ECO:0000313" key="2">
    <source>
        <dbReference type="Proteomes" id="UP000187203"/>
    </source>
</evidence>
<name>A0A1R3L3W7_9ROSI</name>
<dbReference type="AlphaFoldDB" id="A0A1R3L3W7"/>
<gene>
    <name evidence="1" type="ORF">COLO4_00515</name>
</gene>
<protein>
    <submittedName>
        <fullName evidence="1">Uncharacterized protein</fullName>
    </submittedName>
</protein>
<proteinExistence type="predicted"/>
<feature type="non-terminal residue" evidence="1">
    <location>
        <position position="273"/>
    </location>
</feature>
<dbReference type="Proteomes" id="UP000187203">
    <property type="component" value="Unassembled WGS sequence"/>
</dbReference>
<dbReference type="EMBL" id="AWUE01002638">
    <property type="protein sequence ID" value="OMP13979.1"/>
    <property type="molecule type" value="Genomic_DNA"/>
</dbReference>
<organism evidence="1 2">
    <name type="scientific">Corchorus olitorius</name>
    <dbReference type="NCBI Taxonomy" id="93759"/>
    <lineage>
        <taxon>Eukaryota</taxon>
        <taxon>Viridiplantae</taxon>
        <taxon>Streptophyta</taxon>
        <taxon>Embryophyta</taxon>
        <taxon>Tracheophyta</taxon>
        <taxon>Spermatophyta</taxon>
        <taxon>Magnoliopsida</taxon>
        <taxon>eudicotyledons</taxon>
        <taxon>Gunneridae</taxon>
        <taxon>Pentapetalae</taxon>
        <taxon>rosids</taxon>
        <taxon>malvids</taxon>
        <taxon>Malvales</taxon>
        <taxon>Malvaceae</taxon>
        <taxon>Grewioideae</taxon>
        <taxon>Apeibeae</taxon>
        <taxon>Corchorus</taxon>
    </lineage>
</organism>
<reference evidence="2" key="1">
    <citation type="submission" date="2013-09" db="EMBL/GenBank/DDBJ databases">
        <title>Corchorus olitorius genome sequencing.</title>
        <authorList>
            <person name="Alam M."/>
            <person name="Haque M.S."/>
            <person name="Islam M.S."/>
            <person name="Emdad E.M."/>
            <person name="Islam M.M."/>
            <person name="Ahmed B."/>
            <person name="Halim A."/>
            <person name="Hossen Q.M.M."/>
            <person name="Hossain M.Z."/>
            <person name="Ahmed R."/>
            <person name="Khan M.M."/>
            <person name="Islam R."/>
            <person name="Rashid M.M."/>
            <person name="Khan S.A."/>
            <person name="Rahman M.S."/>
            <person name="Alam M."/>
            <person name="Yahiya A.S."/>
            <person name="Khan M.S."/>
            <person name="Azam M.S."/>
            <person name="Haque T."/>
            <person name="Lashkar M.Z.H."/>
            <person name="Akhand A.I."/>
            <person name="Morshed G."/>
            <person name="Roy S."/>
            <person name="Uddin K.S."/>
            <person name="Rabeya T."/>
            <person name="Hossain A.S."/>
            <person name="Chowdhury A."/>
            <person name="Snigdha A.R."/>
            <person name="Mortoza M.S."/>
            <person name="Matin S.A."/>
            <person name="Hoque S.M.E."/>
            <person name="Islam M.K."/>
            <person name="Roy D.K."/>
            <person name="Haider R."/>
            <person name="Moosa M.M."/>
            <person name="Elias S.M."/>
            <person name="Hasan A.M."/>
            <person name="Jahan S."/>
            <person name="Shafiuddin M."/>
            <person name="Mahmood N."/>
            <person name="Shommy N.S."/>
        </authorList>
    </citation>
    <scope>NUCLEOTIDE SEQUENCE [LARGE SCALE GENOMIC DNA]</scope>
    <source>
        <strain evidence="2">cv. O-4</strain>
    </source>
</reference>
<keyword evidence="2" id="KW-1185">Reference proteome</keyword>
<accession>A0A1R3L3W7</accession>